<name>A0ABR2GC52_9ROSI</name>
<dbReference type="EMBL" id="JBBPBM010000001">
    <property type="protein sequence ID" value="KAK8600438.1"/>
    <property type="molecule type" value="Genomic_DNA"/>
</dbReference>
<reference evidence="2 3" key="1">
    <citation type="journal article" date="2024" name="G3 (Bethesda)">
        <title>Genome assembly of Hibiscus sabdariffa L. provides insights into metabolisms of medicinal natural products.</title>
        <authorList>
            <person name="Kim T."/>
        </authorList>
    </citation>
    <scope>NUCLEOTIDE SEQUENCE [LARGE SCALE GENOMIC DNA]</scope>
    <source>
        <strain evidence="2">TK-2024</strain>
        <tissue evidence="2">Old leaves</tissue>
    </source>
</reference>
<gene>
    <name evidence="2" type="ORF">V6N12_050292</name>
</gene>
<evidence type="ECO:0000313" key="3">
    <source>
        <dbReference type="Proteomes" id="UP001472677"/>
    </source>
</evidence>
<dbReference type="InterPro" id="IPR055164">
    <property type="entry name" value="EDR1/CTR1/ARMC3-like_pept-like"/>
</dbReference>
<comment type="caution">
    <text evidence="2">The sequence shown here is derived from an EMBL/GenBank/DDBJ whole genome shotgun (WGS) entry which is preliminary data.</text>
</comment>
<protein>
    <recommendedName>
        <fullName evidence="1">EDR1/CTR1/ARMC3-like peptidase-like domain-containing protein</fullName>
    </recommendedName>
</protein>
<proteinExistence type="predicted"/>
<dbReference type="Proteomes" id="UP001472677">
    <property type="component" value="Unassembled WGS sequence"/>
</dbReference>
<organism evidence="2 3">
    <name type="scientific">Hibiscus sabdariffa</name>
    <name type="common">roselle</name>
    <dbReference type="NCBI Taxonomy" id="183260"/>
    <lineage>
        <taxon>Eukaryota</taxon>
        <taxon>Viridiplantae</taxon>
        <taxon>Streptophyta</taxon>
        <taxon>Embryophyta</taxon>
        <taxon>Tracheophyta</taxon>
        <taxon>Spermatophyta</taxon>
        <taxon>Magnoliopsida</taxon>
        <taxon>eudicotyledons</taxon>
        <taxon>Gunneridae</taxon>
        <taxon>Pentapetalae</taxon>
        <taxon>rosids</taxon>
        <taxon>malvids</taxon>
        <taxon>Malvales</taxon>
        <taxon>Malvaceae</taxon>
        <taxon>Malvoideae</taxon>
        <taxon>Hibiscus</taxon>
    </lineage>
</organism>
<feature type="domain" description="EDR1/CTR1/ARMC3-like peptidase-like" evidence="1">
    <location>
        <begin position="5"/>
        <end position="106"/>
    </location>
</feature>
<sequence>MGQVNGCLSYFDKVPDGFYVIHGVHLYVWNVCIDLHEHGRIPSIEFLISVDPTMDLPVEVILVDRRGDPGLKELQNRVHNISCTFITTKEVVDQLAKLVCSRMGDDASSCLVHVGLDREYFIDLIGNPGCLCEPGSLLNGPSSISTPSPLCFPHPKSVALAIDFGSLAKQYFFGP</sequence>
<accession>A0ABR2GC52</accession>
<dbReference type="Pfam" id="PF14381">
    <property type="entry name" value="EDR1_CTR1_ARMC3_pept"/>
    <property type="match status" value="1"/>
</dbReference>
<keyword evidence="3" id="KW-1185">Reference proteome</keyword>
<evidence type="ECO:0000313" key="2">
    <source>
        <dbReference type="EMBL" id="KAK8600438.1"/>
    </source>
</evidence>
<evidence type="ECO:0000259" key="1">
    <source>
        <dbReference type="Pfam" id="PF14381"/>
    </source>
</evidence>